<feature type="domain" description="Aminopeptidase N-like N-terminal" evidence="16">
    <location>
        <begin position="102"/>
        <end position="201"/>
    </location>
</feature>
<evidence type="ECO:0000259" key="14">
    <source>
        <dbReference type="Pfam" id="PF01433"/>
    </source>
</evidence>
<dbReference type="GO" id="GO:0008270">
    <property type="term" value="F:zinc ion binding"/>
    <property type="evidence" value="ECO:0007669"/>
    <property type="project" value="InterPro"/>
</dbReference>
<dbReference type="GO" id="GO:0005737">
    <property type="term" value="C:cytoplasm"/>
    <property type="evidence" value="ECO:0007669"/>
    <property type="project" value="TreeGrafter"/>
</dbReference>
<comment type="similarity">
    <text evidence="3">Belongs to the peptidase M1 family.</text>
</comment>
<keyword evidence="9" id="KW-0378">Hydrolase</keyword>
<evidence type="ECO:0000256" key="7">
    <source>
        <dbReference type="ARBA" id="ARBA00022670"/>
    </source>
</evidence>
<evidence type="ECO:0000313" key="18">
    <source>
        <dbReference type="Proteomes" id="UP000239297"/>
    </source>
</evidence>
<dbReference type="FunFam" id="2.60.40.1730:FF:000010">
    <property type="entry name" value="Putative aminopeptidase N"/>
    <property type="match status" value="1"/>
</dbReference>
<dbReference type="CDD" id="cd09602">
    <property type="entry name" value="M1_APN"/>
    <property type="match status" value="1"/>
</dbReference>
<keyword evidence="6 17" id="KW-0031">Aminopeptidase</keyword>
<evidence type="ECO:0000259" key="16">
    <source>
        <dbReference type="Pfam" id="PF17900"/>
    </source>
</evidence>
<evidence type="ECO:0000256" key="2">
    <source>
        <dbReference type="ARBA" id="ARBA00001947"/>
    </source>
</evidence>
<evidence type="ECO:0000256" key="3">
    <source>
        <dbReference type="ARBA" id="ARBA00010136"/>
    </source>
</evidence>
<organism evidence="17 18">
    <name type="scientific">Arthrobacter pityocampae</name>
    <dbReference type="NCBI Taxonomy" id="547334"/>
    <lineage>
        <taxon>Bacteria</taxon>
        <taxon>Bacillati</taxon>
        <taxon>Actinomycetota</taxon>
        <taxon>Actinomycetes</taxon>
        <taxon>Micrococcales</taxon>
        <taxon>Micrococcaceae</taxon>
        <taxon>Arthrobacter</taxon>
    </lineage>
</organism>
<dbReference type="GO" id="GO:0042277">
    <property type="term" value="F:peptide binding"/>
    <property type="evidence" value="ECO:0007669"/>
    <property type="project" value="TreeGrafter"/>
</dbReference>
<feature type="domain" description="ERAP1-like C-terminal" evidence="15">
    <location>
        <begin position="549"/>
        <end position="863"/>
    </location>
</feature>
<keyword evidence="10" id="KW-0862">Zinc</keyword>
<dbReference type="GO" id="GO:0043171">
    <property type="term" value="P:peptide catabolic process"/>
    <property type="evidence" value="ECO:0007669"/>
    <property type="project" value="TreeGrafter"/>
</dbReference>
<keyword evidence="18" id="KW-1185">Reference proteome</keyword>
<dbReference type="InterPro" id="IPR014782">
    <property type="entry name" value="Peptidase_M1_dom"/>
</dbReference>
<keyword evidence="8" id="KW-0479">Metal-binding</keyword>
<evidence type="ECO:0000256" key="8">
    <source>
        <dbReference type="ARBA" id="ARBA00022723"/>
    </source>
</evidence>
<dbReference type="Pfam" id="PF17900">
    <property type="entry name" value="Peptidase_M1_N"/>
    <property type="match status" value="1"/>
</dbReference>
<reference evidence="17 18" key="1">
    <citation type="journal article" date="2014" name="Int. J. Syst. Evol. Microbiol.">
        <title>Arthrobacter pityocampae sp. nov., isolated from Thaumetopoea pityocampa (Lep., Thaumetopoeidae).</title>
        <authorList>
            <person name="Ince I.A."/>
            <person name="Demirbag Z."/>
            <person name="Kati H."/>
        </authorList>
    </citation>
    <scope>NUCLEOTIDE SEQUENCE [LARGE SCALE GENOMIC DNA]</scope>
    <source>
        <strain evidence="17 18">Tp2</strain>
    </source>
</reference>
<dbReference type="InterPro" id="IPR012778">
    <property type="entry name" value="Pept_M1_aminopeptidase"/>
</dbReference>
<dbReference type="GO" id="GO:0070006">
    <property type="term" value="F:metalloaminopeptidase activity"/>
    <property type="evidence" value="ECO:0007669"/>
    <property type="project" value="TreeGrafter"/>
</dbReference>
<dbReference type="GO" id="GO:0016285">
    <property type="term" value="F:alanyl aminopeptidase activity"/>
    <property type="evidence" value="ECO:0007669"/>
    <property type="project" value="UniProtKB-EC"/>
</dbReference>
<comment type="caution">
    <text evidence="17">The sequence shown here is derived from an EMBL/GenBank/DDBJ whole genome shotgun (WGS) entry which is preliminary data.</text>
</comment>
<dbReference type="Gene3D" id="2.60.40.1730">
    <property type="entry name" value="tricorn interacting facor f3 domain"/>
    <property type="match status" value="1"/>
</dbReference>
<evidence type="ECO:0000313" key="17">
    <source>
        <dbReference type="EMBL" id="PPB50003.1"/>
    </source>
</evidence>
<dbReference type="InterPro" id="IPR042097">
    <property type="entry name" value="Aminopeptidase_N-like_N_sf"/>
</dbReference>
<dbReference type="Proteomes" id="UP000239297">
    <property type="component" value="Unassembled WGS sequence"/>
</dbReference>
<evidence type="ECO:0000256" key="12">
    <source>
        <dbReference type="ARBA" id="ARBA00029811"/>
    </source>
</evidence>
<dbReference type="PANTHER" id="PTHR11533">
    <property type="entry name" value="PROTEASE M1 ZINC METALLOPROTEASE"/>
    <property type="match status" value="1"/>
</dbReference>
<evidence type="ECO:0000256" key="9">
    <source>
        <dbReference type="ARBA" id="ARBA00022801"/>
    </source>
</evidence>
<dbReference type="SUPFAM" id="SSF63737">
    <property type="entry name" value="Leukotriene A4 hydrolase N-terminal domain"/>
    <property type="match status" value="1"/>
</dbReference>
<dbReference type="InterPro" id="IPR050344">
    <property type="entry name" value="Peptidase_M1_aminopeptidases"/>
</dbReference>
<keyword evidence="7" id="KW-0645">Protease</keyword>
<comment type="cofactor">
    <cofactor evidence="2">
        <name>Zn(2+)</name>
        <dbReference type="ChEBI" id="CHEBI:29105"/>
    </cofactor>
</comment>
<dbReference type="InterPro" id="IPR027268">
    <property type="entry name" value="Peptidase_M4/M1_CTD_sf"/>
</dbReference>
<evidence type="ECO:0000256" key="5">
    <source>
        <dbReference type="ARBA" id="ARBA00015611"/>
    </source>
</evidence>
<feature type="domain" description="Peptidase M1 membrane alanine aminopeptidase" evidence="14">
    <location>
        <begin position="250"/>
        <end position="463"/>
    </location>
</feature>
<gene>
    <name evidence="17" type="primary">pepN</name>
    <name evidence="17" type="ORF">C4K88_04790</name>
</gene>
<dbReference type="PRINTS" id="PR00756">
    <property type="entry name" value="ALADIPTASE"/>
</dbReference>
<evidence type="ECO:0000256" key="1">
    <source>
        <dbReference type="ARBA" id="ARBA00000098"/>
    </source>
</evidence>
<evidence type="ECO:0000256" key="6">
    <source>
        <dbReference type="ARBA" id="ARBA00022438"/>
    </source>
</evidence>
<dbReference type="Pfam" id="PF11838">
    <property type="entry name" value="ERAP1_C"/>
    <property type="match status" value="1"/>
</dbReference>
<name>A0A2S5IZP0_9MICC</name>
<evidence type="ECO:0000256" key="11">
    <source>
        <dbReference type="ARBA" id="ARBA00023049"/>
    </source>
</evidence>
<keyword evidence="11" id="KW-0482">Metalloprotease</keyword>
<dbReference type="GO" id="GO:0005615">
    <property type="term" value="C:extracellular space"/>
    <property type="evidence" value="ECO:0007669"/>
    <property type="project" value="TreeGrafter"/>
</dbReference>
<protein>
    <recommendedName>
        <fullName evidence="5">Aminopeptidase N</fullName>
        <ecNumber evidence="4">3.4.11.2</ecNumber>
    </recommendedName>
    <alternativeName>
        <fullName evidence="12">Alanine aminopeptidase</fullName>
    </alternativeName>
    <alternativeName>
        <fullName evidence="13">Lysyl aminopeptidase</fullName>
    </alternativeName>
</protein>
<comment type="catalytic activity">
    <reaction evidence="1">
        <text>Release of an N-terminal amino acid, Xaa-|-Yaa- from a peptide, amide or arylamide. Xaa is preferably Ala, but may be most amino acids including Pro (slow action). When a terminal hydrophobic residue is followed by a prolyl residue, the two may be released as an intact Xaa-Pro dipeptide.</text>
        <dbReference type="EC" id="3.4.11.2"/>
    </reaction>
</comment>
<dbReference type="Gene3D" id="1.10.390.10">
    <property type="entry name" value="Neutral Protease Domain 2"/>
    <property type="match status" value="1"/>
</dbReference>
<dbReference type="Pfam" id="PF01433">
    <property type="entry name" value="Peptidase_M1"/>
    <property type="match status" value="1"/>
</dbReference>
<dbReference type="NCBIfam" id="TIGR02412">
    <property type="entry name" value="pepN_strep_liv"/>
    <property type="match status" value="1"/>
</dbReference>
<accession>A0A2S5IZP0</accession>
<dbReference type="AlphaFoldDB" id="A0A2S5IZP0"/>
<dbReference type="GO" id="GO:0016020">
    <property type="term" value="C:membrane"/>
    <property type="evidence" value="ECO:0007669"/>
    <property type="project" value="TreeGrafter"/>
</dbReference>
<dbReference type="FunFam" id="1.10.390.10:FF:000004">
    <property type="entry name" value="Aminopeptidase N"/>
    <property type="match status" value="1"/>
</dbReference>
<evidence type="ECO:0000256" key="13">
    <source>
        <dbReference type="ARBA" id="ARBA00031533"/>
    </source>
</evidence>
<evidence type="ECO:0000259" key="15">
    <source>
        <dbReference type="Pfam" id="PF11838"/>
    </source>
</evidence>
<evidence type="ECO:0000256" key="10">
    <source>
        <dbReference type="ARBA" id="ARBA00022833"/>
    </source>
</evidence>
<proteinExistence type="inferred from homology"/>
<dbReference type="OrthoDB" id="100605at2"/>
<sequence>MENENLTRDEAAARSALLETESYTVHLDLSRARDADEDTYPTTTTVVFSCREPGASTFLDFIGEVTGLEVNGRVLDPATAGDGARVLLHDLADHNTVTLTGRARYSTSGEGLHRFVDPADGETYLYTQYEPADARRVFANFEQPDLKATFAFSVVAPADWTVASNGAETGVEPRTGDYAEAGAATPTARWTFAPTRRISTYITTVLAGPYHRETDAWAGAAGTAGEGLEVPLALYCRRSLAPSFDAPEIFDTTRRGLDFFHDLFDYPYPFGKYDQAFVPEYNLGAMENPGLVTFTENYVFRSAATEAQREARANTIMHEMAHMWFGDLVTMSWWDDLWLKESFADYMGALAVAEATRWSTSWVSFANRRKSWAYVQDQLPTTHPIVADIPDLEAAKQNFDGITYAKGASVLKQLVAFVGREDFTAAARQYFRKHEYRNTTLADLLDVLSVATGRDLAAWSRSWLQTSGVPALTAEVTADGGVLTGVTIVQDAVDPVTGRDEPRSHRIRVGLYSFDADGWLVRTHAEAVTVDGGRTAVPALAGTAQPDLLLVNDDDLTYAKLSFDERSLATLLTSVHRLQDPLARATCLTALWSSTRDARLPVGAYLSAVMLAAPAESGVGVLQVLLANAHTAIERFSPARERPALRERLSGFLADGLRAAAAGSDLQLAWARALATTARSAGRAADVVRAVLDSDERIDGLRLDADLRWSFLQGLAAQQRVLPGELEAERAADPTASGRVGFTLASAALPDAAIKKVTWDEALHGDRLSNELLSAAIEGFLLGPHDLLDPYREPYFEALRGVWATRGIEMAGRIVRGLYPGHQDLDGAPDEHAVVLRTDAWLDANRDAPAALLRIIVEERDHLLRALRAQAQGTR</sequence>
<dbReference type="InterPro" id="IPR045357">
    <property type="entry name" value="Aminopeptidase_N-like_N"/>
</dbReference>
<dbReference type="RefSeq" id="WP_104120497.1">
    <property type="nucleotide sequence ID" value="NZ_PRKW01000002.1"/>
</dbReference>
<dbReference type="GO" id="GO:0006508">
    <property type="term" value="P:proteolysis"/>
    <property type="evidence" value="ECO:0007669"/>
    <property type="project" value="UniProtKB-KW"/>
</dbReference>
<dbReference type="EC" id="3.4.11.2" evidence="4"/>
<dbReference type="InterPro" id="IPR001930">
    <property type="entry name" value="Peptidase_M1"/>
</dbReference>
<dbReference type="EMBL" id="PRKW01000002">
    <property type="protein sequence ID" value="PPB50003.1"/>
    <property type="molecule type" value="Genomic_DNA"/>
</dbReference>
<dbReference type="InterPro" id="IPR024571">
    <property type="entry name" value="ERAP1-like_C_dom"/>
</dbReference>
<evidence type="ECO:0000256" key="4">
    <source>
        <dbReference type="ARBA" id="ARBA00012564"/>
    </source>
</evidence>
<dbReference type="PANTHER" id="PTHR11533:SF174">
    <property type="entry name" value="PUROMYCIN-SENSITIVE AMINOPEPTIDASE-RELATED"/>
    <property type="match status" value="1"/>
</dbReference>
<dbReference type="SUPFAM" id="SSF55486">
    <property type="entry name" value="Metalloproteases ('zincins'), catalytic domain"/>
    <property type="match status" value="1"/>
</dbReference>